<dbReference type="SMART" id="SM00248">
    <property type="entry name" value="ANK"/>
    <property type="match status" value="20"/>
</dbReference>
<dbReference type="InterPro" id="IPR014756">
    <property type="entry name" value="Ig_E-set"/>
</dbReference>
<feature type="region of interest" description="Disordered" evidence="4">
    <location>
        <begin position="3748"/>
        <end position="3775"/>
    </location>
</feature>
<dbReference type="PROSITE" id="PS51257">
    <property type="entry name" value="PROKAR_LIPOPROTEIN"/>
    <property type="match status" value="1"/>
</dbReference>
<evidence type="ECO:0000256" key="1">
    <source>
        <dbReference type="ARBA" id="ARBA00022737"/>
    </source>
</evidence>
<dbReference type="Pfam" id="PF12796">
    <property type="entry name" value="Ank_2"/>
    <property type="match status" value="3"/>
</dbReference>
<accession>A0A0N1PEE5</accession>
<feature type="region of interest" description="Disordered" evidence="4">
    <location>
        <begin position="1911"/>
        <end position="1933"/>
    </location>
</feature>
<dbReference type="SUPFAM" id="SSF48403">
    <property type="entry name" value="Ankyrin repeat"/>
    <property type="match status" value="5"/>
</dbReference>
<dbReference type="OMA" id="EGVSIGW"/>
<feature type="compositionally biased region" description="Low complexity" evidence="4">
    <location>
        <begin position="1911"/>
        <end position="1920"/>
    </location>
</feature>
<dbReference type="PROSITE" id="PS50297">
    <property type="entry name" value="ANK_REP_REGION"/>
    <property type="match status" value="2"/>
</dbReference>
<protein>
    <submittedName>
        <fullName evidence="5">Putative ankyrin repeat protein</fullName>
    </submittedName>
</protein>
<evidence type="ECO:0000256" key="4">
    <source>
        <dbReference type="SAM" id="MobiDB-lite"/>
    </source>
</evidence>
<comment type="caution">
    <text evidence="5">The sequence shown here is derived from an EMBL/GenBank/DDBJ whole genome shotgun (WGS) entry which is preliminary data.</text>
</comment>
<dbReference type="Proteomes" id="UP000038009">
    <property type="component" value="Unassembled WGS sequence"/>
</dbReference>
<organism evidence="5 6">
    <name type="scientific">Leptomonas seymouri</name>
    <dbReference type="NCBI Taxonomy" id="5684"/>
    <lineage>
        <taxon>Eukaryota</taxon>
        <taxon>Discoba</taxon>
        <taxon>Euglenozoa</taxon>
        <taxon>Kinetoplastea</taxon>
        <taxon>Metakinetoplastina</taxon>
        <taxon>Trypanosomatida</taxon>
        <taxon>Trypanosomatidae</taxon>
        <taxon>Leishmaniinae</taxon>
        <taxon>Leptomonas</taxon>
    </lineage>
</organism>
<dbReference type="PANTHER" id="PTHR24173">
    <property type="entry name" value="ANKYRIN REPEAT CONTAINING"/>
    <property type="match status" value="1"/>
</dbReference>
<name>A0A0N1PEE5_LEPSE</name>
<dbReference type="Gene3D" id="1.25.40.20">
    <property type="entry name" value="Ankyrin repeat-containing domain"/>
    <property type="match status" value="6"/>
</dbReference>
<proteinExistence type="predicted"/>
<dbReference type="PANTHER" id="PTHR24173:SF74">
    <property type="entry name" value="ANKYRIN REPEAT DOMAIN-CONTAINING PROTEIN 16"/>
    <property type="match status" value="1"/>
</dbReference>
<dbReference type="InterPro" id="IPR002110">
    <property type="entry name" value="Ankyrin_rpt"/>
</dbReference>
<dbReference type="PROSITE" id="PS50088">
    <property type="entry name" value="ANK_REPEAT"/>
    <property type="match status" value="3"/>
</dbReference>
<evidence type="ECO:0000256" key="3">
    <source>
        <dbReference type="PROSITE-ProRule" id="PRU00023"/>
    </source>
</evidence>
<sequence length="3775" mass="409197">MDTKADVTASNAPILCLVCTASACGSQLIATINVRLETTLAEVRSLLVSLASGGDGGSAAVREAPTNITSQQAQRIISSPLHPFDFTETFSFVHGGGCRMYSPGQEERLCVEDVLPRYPRFGLPAACTLSTSSAHVFSNAATSLVTGTQDSASRVCSSSCTQWVTGTTPPVVVVEYSPGHRTRRTRARQGELKHHDGGVSEMSRVLPQKRLALAALFVAPGDRVEGGLRVERVVAERLQLQLPSPLRPLGGFGSGAKLFSDSALATTYGRPFRVETWSAAVTRWNGNTEDLLGRTLLHEAAHVGNEAAMLFLLSQPYMVVDVRERQAGETPLHIAVRGNYPALVKLLLENGGANPLLANWSGDTPLHLALQRRRAVLVGLLCSRLRTLKVAPAALRDAALQNNMGYTPADLFHLYSPSLLDMCRGGANLLAVKALVHHYFFDQRDVTARDAMTGQSVVHAAAAGGNVDVLRYVGEELNLFSVLLSATASSVRGVARTLSSSSQRSLLYDFRWQNPLHVAVAAGESACVQYLLQKLPLTCMGEADVNGNTPLLVAMKMRRWRVVELLLAQCPPATLAAGAQDRHGISALHIACSTGMTRVASVLLRHHGAIADQNSLSVAAASCVSALRSSSASPPVLTTSPATAAADTRWGPHWENTALVLHRALCGRLRGLEEREARWQERLRHRQSTRLLGLRPTSVALTFQGPGGSHSPDAVDSYADYTDPVAIVKAAPHYVYGGGRLGYTPLRCALLYAVCNGYTHVIPMELLRLLCEHGALHEGTAADTRDLIFFLLTHRSDTNAGMLLSWVMQQCTAAVAVLLHRDNVLLCRFCALHDDVGVRWCVEAQLCDVQSRFMNPLVACSAAGDASAAAFLIQCTGADVNVLTGPYSALGVALREKQVEVAQVLILSRAQLSTEDRSWSALQQATASNLEGVMRGLLGMHTVDPLDVSRVLLSTLQHLLYAGPLRRREQTRLAPYLARAYDPTRSDMHPTELLHLSAAVGCFEVTRVLVERLLELPTTIWAELLATVPLPPSRPLVLIEPTMVPLTIHAPRLLPNRVSGKGGLYRPPKPFYRLAVPTVRKTATTTLLHRVRVRDVYSYAAEAQQVDLVQTLRYRLRLPPWPQADIRGWTVTDYVMAHAAKARAPLLALFVATGIAPATRHGRRLLPSGDFDLVRAVHAAQKEQQMAALVGDEHAHPHSIVGVDVGEMDGDAPNAARAAALAALELTAGTLAWLVCSNSARSLALVCDVLDAFLAMHQLDDFRRVPCPWLNRVVRCCAEMGRLDVLTRLREHYGVDLAQSCGSYDGVVSEEKQGEAGRSVGSAKASSTSPHPTPLVMAVQQRHLSVIAYLLRAGCAVHARSCMTSAMAAFVRVKNSQNCCITPLALAAWKQDYVSVRLLLAASPQLRPEDTEDDAGHCIGDALRGLIVSARAGMSAEQQRALADCVRELARAGHPLRFAITVRMAVAKGLIEVAEAFVECYGSAALLADLAVATETGNGGEDGDDGKVGRGEGAGAAEGLSHRPYTATHLTALAYFAATPRLVPVLRSLLVEHVVDEYQLATWRLTKFSEQIQALYCRGGRRGAQLTAAAVDFALTSGCAEGAILLLSLGLAGRGELPAPRPRRAAKCADGTGLPRPSSAPLCVRVAHMLRYWHKQKACYQFYTVLHSAAELGYGDVIDALTAEIQGLYLSMPAVGPGPGTKDTKQPFALAVPSTKATVTAPSLYALAATHASGWAWLPFFERVELVVDPRSLYVSARDLFALIFSGFGISHAMDGVCRRAAQHKLLGDVYNLFEVTDKSVSATRCGGAADGSSGSKAPPSPATRGSAVSAVFVSDRLQAKPHSFFLANGRYLLTSVTALTCAIAAGSFDWVQYLSVHGPSLVYHRAAAARVSTCAERTGAERAQQKLRAATARAAGQRQPWRPRDAPSRRPRHRRHHCDALLHSGAPQHCTDDVCRMDSLTLCMALLAEAVLRRGATGEVQTYEEILKFLLAWPSATPRKETINMLAIAVAALRRWPLLLAIMQHADRLYAARLMADVSGAGNAPSSASNGDGQPPRYFFPLLPEEIPAVLAHVIGSLRHVMHAAARWAPKDVLIEVARHCQRSDVEAAVDARGCTSTYHALHHCQPFAMETFAALRIPFGQLCRTRQKQTPLMVAAAHGRVELVTALMRPERLNQQDREGRTALMLAASHGHKAVVEALLAANADVSLCDAYGRTAVMLAALHGYDDLAVQLVQHFCHPGDLLSSQTSVLHCAAVGGCWRTAAAAMKLAAAPQEIKLMISSRGEAAAALVLREDGDGHTPLYLAHAFGSARVLREFLQVLFRLCGDNDVRSLQTLIELRSGGGGGGNTTETERRLIRSDSTLERYGWLAGVLEINAALAEKLRLTYAESTAAHGLRAGEMLYLPVIPSLRTSASLLRWCVQACNTVGLRVLADFNVADDCSALHLAAANGSRSVVEVLVELEMSDPSLPDPQTNRYAFEHAALYQHTECASYLLANTVVDLAGVLGALMNEQEGVGADEDGHVAEDQDKFGSCGSVGAGNPPLTSMSVFHVMAGHCDGELLIQFMEQTLRDAASKYVVPSAAHPRGEEVRGVEVLSRILYHAMHRAAGPAQLTPLEYAIAIGSPAAVLRTAQVLQRLQEAAGEAATGASPLMCFNSVQMLQRVKRDGRAREQQGEENGEEKGEGVYRLISAASPLTTSDAAAGAVFVSAAFLHWVPTLSPVVRTILFDVFGIWDAAKIAGFGAVPPLPSSPTTVKEMRRLRFGDVRLIGIAALHCDAYCAEVLYRLFNPDHEREVLRLLLQDFPYKIRYEPESYRQCNLTLQVQLLQWLGSSLILSTYDMPPPCGIPTEPWAMSVAAGNAKRSDAESIEIQVVRHRSEQYVELSGTALRHSLYVPSAQNALVVPDVMASLPRALRAHRESWKAELLRASERATRLLQQQPHPVLQRSTVTVDWDLLSVPDSVASVSADVERYGRVFMCLQEAMRNFLDWVSGPLHSLLREVDAADLHAVVVGVRHGATEGLRVCFRYVSEGRAVTRFPSADAGISATTFKGDVYPSCCIEFNELTHQDVASACQETVGRAVAADVALVRVHHARDKFLREARDALAAPRGVATSISAVTDSATDAAASTTTSKEVQALNRSNASNSAGAEAFLSFKLELEGTTLDRMPVYQLESLLDEAVSAICAVVSPCPPPLRFLKKTDSKGSAAVRQGRETKSYEVFHSAAIVSAALVRRLKAVLVLFTTRREATVRLSGDKLMLCFTYQEIPSRSDIIAEMTQTLVQHECEVYRRRLSEVYDMMQQRLAAYLPQARLTINLDAIEKLANDKAHMLSAMRLLVHQQSSWVLQRLIEGVSIGWDTDLGAIVRRHVRQVSLTLEPGLYGSCYLSPDGVFVYYCPLLCLERQPPGVWTPASLPSWQLLHAQHVASLLLMQLSALEPQVPRFVDLERSVACWTAARHITRRIVPGSRVVVEVQIFNLLRQPLRRGGERLKIVGEVGEPAVKDVGKGRYHIRFEAPRRAGAHRLFILLHGQPVADSPLWYTVRPGPVDFARTLVASTFDAVVIGVPFTVQLNLRDAAGNRLHAAPLNLDVSTTFSASMVKLQGWSFHGPSTVAVTLCVLPSVVTNTHLAVPLTLALKGDAAADRIASEVITLPPFPCVDKETYQHVCCVRQGLTLDYSSLMTRQTVGSSDPEKEPNRPRALLPSCLYFRRSMRRVVRKKLASEAATLGSALDFRYPCGAAMKKLERPHSCRNPAKKKRTAKMRRDGESANCPTLH</sequence>
<evidence type="ECO:0000313" key="6">
    <source>
        <dbReference type="Proteomes" id="UP000038009"/>
    </source>
</evidence>
<dbReference type="SUPFAM" id="SSF81296">
    <property type="entry name" value="E set domains"/>
    <property type="match status" value="1"/>
</dbReference>
<feature type="repeat" description="ANK" evidence="3">
    <location>
        <begin position="327"/>
        <end position="351"/>
    </location>
</feature>
<dbReference type="OrthoDB" id="272079at2759"/>
<feature type="compositionally biased region" description="Basic and acidic residues" evidence="4">
    <location>
        <begin position="188"/>
        <end position="198"/>
    </location>
</feature>
<feature type="repeat" description="ANK" evidence="3">
    <location>
        <begin position="2181"/>
        <end position="2213"/>
    </location>
</feature>
<reference evidence="5 6" key="1">
    <citation type="journal article" date="2015" name="PLoS Pathog.">
        <title>Leptomonas seymouri: Adaptations to the Dixenous Life Cycle Analyzed by Genome Sequencing, Transcriptome Profiling and Co-infection with Leishmania donovani.</title>
        <authorList>
            <person name="Kraeva N."/>
            <person name="Butenko A."/>
            <person name="Hlavacova J."/>
            <person name="Kostygov A."/>
            <person name="Myskova J."/>
            <person name="Grybchuk D."/>
            <person name="Lestinova T."/>
            <person name="Votypka J."/>
            <person name="Volf P."/>
            <person name="Opperdoes F."/>
            <person name="Flegontov P."/>
            <person name="Lukes J."/>
            <person name="Yurchenko V."/>
        </authorList>
    </citation>
    <scope>NUCLEOTIDE SEQUENCE [LARGE SCALE GENOMIC DNA]</scope>
    <source>
        <strain evidence="5 6">ATCC 30220</strain>
    </source>
</reference>
<dbReference type="EMBL" id="LJSK01000039">
    <property type="protein sequence ID" value="KPI88808.1"/>
    <property type="molecule type" value="Genomic_DNA"/>
</dbReference>
<keyword evidence="6" id="KW-1185">Reference proteome</keyword>
<evidence type="ECO:0000313" key="5">
    <source>
        <dbReference type="EMBL" id="KPI88808.1"/>
    </source>
</evidence>
<dbReference type="VEuPathDB" id="TriTrypDB:Lsey_0039_0040"/>
<evidence type="ECO:0000256" key="2">
    <source>
        <dbReference type="ARBA" id="ARBA00023043"/>
    </source>
</evidence>
<keyword evidence="1" id="KW-0677">Repeat</keyword>
<feature type="region of interest" description="Disordered" evidence="4">
    <location>
        <begin position="179"/>
        <end position="200"/>
    </location>
</feature>
<feature type="repeat" description="ANK" evidence="3">
    <location>
        <begin position="583"/>
        <end position="615"/>
    </location>
</feature>
<gene>
    <name evidence="5" type="ORF">ABL78_2067</name>
</gene>
<dbReference type="InterPro" id="IPR036770">
    <property type="entry name" value="Ankyrin_rpt-contain_sf"/>
</dbReference>
<keyword evidence="2 3" id="KW-0040">ANK repeat</keyword>